<dbReference type="InterPro" id="IPR015797">
    <property type="entry name" value="NUDIX_hydrolase-like_dom_sf"/>
</dbReference>
<name>A0A837G5M7_9VIBR</name>
<dbReference type="Pfam" id="PF12535">
    <property type="entry name" value="Nudix_N"/>
    <property type="match status" value="1"/>
</dbReference>
<comment type="cofactor">
    <cofactor evidence="1">
        <name>Mg(2+)</name>
        <dbReference type="ChEBI" id="CHEBI:18420"/>
    </cofactor>
</comment>
<keyword evidence="2" id="KW-0378">Hydrolase</keyword>
<dbReference type="GO" id="GO:0016787">
    <property type="term" value="F:hydrolase activity"/>
    <property type="evidence" value="ECO:0007669"/>
    <property type="project" value="UniProtKB-KW"/>
</dbReference>
<dbReference type="InterPro" id="IPR000086">
    <property type="entry name" value="NUDIX_hydrolase_dom"/>
</dbReference>
<dbReference type="SUPFAM" id="SSF55811">
    <property type="entry name" value="Nudix"/>
    <property type="match status" value="1"/>
</dbReference>
<dbReference type="AlphaFoldDB" id="A0A837G5M7"/>
<dbReference type="PANTHER" id="PTHR43046:SF16">
    <property type="entry name" value="ADP-RIBOSE PYROPHOSPHATASE YJHB-RELATED"/>
    <property type="match status" value="1"/>
</dbReference>
<dbReference type="CDD" id="cd04672">
    <property type="entry name" value="NUDIX_CDP-Chase_like"/>
    <property type="match status" value="1"/>
</dbReference>
<proteinExistence type="predicted"/>
<organism evidence="3">
    <name type="scientific">Vibrio coralliilyticus</name>
    <dbReference type="NCBI Taxonomy" id="190893"/>
    <lineage>
        <taxon>Bacteria</taxon>
        <taxon>Pseudomonadati</taxon>
        <taxon>Pseudomonadota</taxon>
        <taxon>Gammaproteobacteria</taxon>
        <taxon>Vibrionales</taxon>
        <taxon>Vibrionaceae</taxon>
        <taxon>Vibrio</taxon>
    </lineage>
</organism>
<protein>
    <submittedName>
        <fullName evidence="3">ADP-ribose pyrophosphatase</fullName>
    </submittedName>
</protein>
<dbReference type="PROSITE" id="PS00893">
    <property type="entry name" value="NUDIX_BOX"/>
    <property type="match status" value="1"/>
</dbReference>
<sequence>MQPWLDWAKQIKAIAQAGETYGRDNYDLERYRQLDEIAHQMFAHLSGSPVEQVQKLFIPESGYPTPKIDLRAAVIKDGKILLVREREDDCWTLPGGWGDVCETPKAGVVREVLEESGYVVNNPRLVAVKDRAMHNYQPEFPFHIYKLFFLCDFVSGEATTNIEISEIEFFAPDELPQLSQGRVLVEDIEMMFDYLANPDKPIYVD</sequence>
<comment type="caution">
    <text evidence="3">The sequence shown here is derived from an EMBL/GenBank/DDBJ whole genome shotgun (WGS) entry which is preliminary data.</text>
</comment>
<dbReference type="EMBL" id="JXXR01000016">
    <property type="protein sequence ID" value="KJY71213.1"/>
    <property type="molecule type" value="Genomic_DNA"/>
</dbReference>
<dbReference type="InterPro" id="IPR020084">
    <property type="entry name" value="NUDIX_hydrolase_CS"/>
</dbReference>
<dbReference type="InterPro" id="IPR059176">
    <property type="entry name" value="UDP-X_N"/>
</dbReference>
<dbReference type="PROSITE" id="PS51462">
    <property type="entry name" value="NUDIX"/>
    <property type="match status" value="1"/>
</dbReference>
<dbReference type="Gene3D" id="3.90.79.10">
    <property type="entry name" value="Nucleoside Triphosphate Pyrophosphohydrolase"/>
    <property type="match status" value="1"/>
</dbReference>
<dbReference type="Gene3D" id="6.10.250.1120">
    <property type="match status" value="1"/>
</dbReference>
<evidence type="ECO:0000313" key="3">
    <source>
        <dbReference type="EMBL" id="KJY71213.1"/>
    </source>
</evidence>
<gene>
    <name evidence="3" type="ORF">TW71_14435</name>
</gene>
<dbReference type="RefSeq" id="WP_045986349.1">
    <property type="nucleotide sequence ID" value="NZ_CP063052.1"/>
</dbReference>
<dbReference type="Pfam" id="PF00293">
    <property type="entry name" value="NUDIX"/>
    <property type="match status" value="1"/>
</dbReference>
<reference evidence="3" key="1">
    <citation type="journal article" date="2015" name="BMC Genomics">
        <title>Genome mining reveals unlocked bioactive potential of marine Gram-negative bacteria.</title>
        <authorList>
            <person name="Machado H."/>
            <person name="Sonnenschein E.C."/>
            <person name="Melchiorsen J."/>
            <person name="Gram L."/>
        </authorList>
    </citation>
    <scope>NUCLEOTIDE SEQUENCE</scope>
    <source>
        <strain evidence="3">S2052</strain>
    </source>
</reference>
<evidence type="ECO:0000256" key="2">
    <source>
        <dbReference type="ARBA" id="ARBA00022801"/>
    </source>
</evidence>
<accession>A0A837G5M7</accession>
<dbReference type="PANTHER" id="PTHR43046">
    <property type="entry name" value="GDP-MANNOSE MANNOSYL HYDROLASE"/>
    <property type="match status" value="1"/>
</dbReference>
<evidence type="ECO:0000256" key="1">
    <source>
        <dbReference type="ARBA" id="ARBA00001946"/>
    </source>
</evidence>